<proteinExistence type="inferred from homology"/>
<dbReference type="InterPro" id="IPR035906">
    <property type="entry name" value="MetI-like_sf"/>
</dbReference>
<dbReference type="AlphaFoldDB" id="A0A832H405"/>
<comment type="similarity">
    <text evidence="2 10">Belongs to the binding-protein-dependent transport system permease family. CysTW subfamily.</text>
</comment>
<feature type="transmembrane region" description="Helical" evidence="9">
    <location>
        <begin position="26"/>
        <end position="45"/>
    </location>
</feature>
<dbReference type="EMBL" id="DSRD01000295">
    <property type="protein sequence ID" value="HGW93541.1"/>
    <property type="molecule type" value="Genomic_DNA"/>
</dbReference>
<evidence type="ECO:0000259" key="11">
    <source>
        <dbReference type="PROSITE" id="PS50928"/>
    </source>
</evidence>
<gene>
    <name evidence="12" type="primary">pstC</name>
    <name evidence="12" type="ORF">ENR47_04550</name>
</gene>
<dbReference type="GO" id="GO:0005886">
    <property type="term" value="C:plasma membrane"/>
    <property type="evidence" value="ECO:0007669"/>
    <property type="project" value="UniProtKB-SubCell"/>
</dbReference>
<dbReference type="InterPro" id="IPR051124">
    <property type="entry name" value="Phosphate_Transport_Permease"/>
</dbReference>
<comment type="caution">
    <text evidence="12">The sequence shown here is derived from an EMBL/GenBank/DDBJ whole genome shotgun (WGS) entry which is preliminary data.</text>
</comment>
<dbReference type="PANTHER" id="PTHR30425:SF1">
    <property type="entry name" value="PHOSPHATE TRANSPORT SYSTEM PERMEASE PROTEIN PSTC"/>
    <property type="match status" value="1"/>
</dbReference>
<feature type="transmembrane region" description="Helical" evidence="9">
    <location>
        <begin position="217"/>
        <end position="238"/>
    </location>
</feature>
<evidence type="ECO:0000313" key="12">
    <source>
        <dbReference type="EMBL" id="HGW93541.1"/>
    </source>
</evidence>
<evidence type="ECO:0000256" key="7">
    <source>
        <dbReference type="ARBA" id="ARBA00022989"/>
    </source>
</evidence>
<evidence type="ECO:0000256" key="4">
    <source>
        <dbReference type="ARBA" id="ARBA00022475"/>
    </source>
</evidence>
<keyword evidence="5 10" id="KW-0592">Phosphate transport</keyword>
<evidence type="ECO:0000256" key="8">
    <source>
        <dbReference type="ARBA" id="ARBA00023136"/>
    </source>
</evidence>
<evidence type="ECO:0000256" key="9">
    <source>
        <dbReference type="RuleBase" id="RU363032"/>
    </source>
</evidence>
<evidence type="ECO:0000256" key="10">
    <source>
        <dbReference type="RuleBase" id="RU363054"/>
    </source>
</evidence>
<organism evidence="12">
    <name type="scientific">Oscillatoriales cyanobacterium SpSt-402</name>
    <dbReference type="NCBI Taxonomy" id="2282168"/>
    <lineage>
        <taxon>Bacteria</taxon>
        <taxon>Bacillati</taxon>
        <taxon>Cyanobacteriota</taxon>
        <taxon>Cyanophyceae</taxon>
        <taxon>Oscillatoriophycideae</taxon>
        <taxon>Oscillatoriales</taxon>
    </lineage>
</organism>
<dbReference type="InterPro" id="IPR011864">
    <property type="entry name" value="Phosphate_PstC"/>
</dbReference>
<dbReference type="Gene3D" id="1.10.3720.10">
    <property type="entry name" value="MetI-like"/>
    <property type="match status" value="1"/>
</dbReference>
<accession>A0A832H405</accession>
<name>A0A832H405_9CYAN</name>
<keyword evidence="7 9" id="KW-1133">Transmembrane helix</keyword>
<dbReference type="Pfam" id="PF00528">
    <property type="entry name" value="BPD_transp_1"/>
    <property type="match status" value="1"/>
</dbReference>
<keyword evidence="6 9" id="KW-0812">Transmembrane</keyword>
<feature type="transmembrane region" description="Helical" evidence="9">
    <location>
        <begin position="288"/>
        <end position="310"/>
    </location>
</feature>
<feature type="domain" description="ABC transmembrane type-1" evidence="11">
    <location>
        <begin position="82"/>
        <end position="306"/>
    </location>
</feature>
<dbReference type="PANTHER" id="PTHR30425">
    <property type="entry name" value="PHOSPHATE TRANSPORT SYSTEM PERMEASE PROTEIN PST"/>
    <property type="match status" value="1"/>
</dbReference>
<reference evidence="12" key="1">
    <citation type="journal article" date="2020" name="mSystems">
        <title>Genome- and Community-Level Interaction Insights into Carbon Utilization and Element Cycling Functions of Hydrothermarchaeota in Hydrothermal Sediment.</title>
        <authorList>
            <person name="Zhou Z."/>
            <person name="Liu Y."/>
            <person name="Xu W."/>
            <person name="Pan J."/>
            <person name="Luo Z.H."/>
            <person name="Li M."/>
        </authorList>
    </citation>
    <scope>NUCLEOTIDE SEQUENCE [LARGE SCALE GENOMIC DNA]</scope>
    <source>
        <strain evidence="12">SpSt-402</strain>
    </source>
</reference>
<feature type="transmembrane region" description="Helical" evidence="9">
    <location>
        <begin position="82"/>
        <end position="108"/>
    </location>
</feature>
<dbReference type="SUPFAM" id="SSF161098">
    <property type="entry name" value="MetI-like"/>
    <property type="match status" value="1"/>
</dbReference>
<dbReference type="GO" id="GO:0006817">
    <property type="term" value="P:phosphate ion transport"/>
    <property type="evidence" value="ECO:0007669"/>
    <property type="project" value="UniProtKB-KW"/>
</dbReference>
<evidence type="ECO:0000256" key="5">
    <source>
        <dbReference type="ARBA" id="ARBA00022592"/>
    </source>
</evidence>
<evidence type="ECO:0000256" key="6">
    <source>
        <dbReference type="ARBA" id="ARBA00022692"/>
    </source>
</evidence>
<comment type="function">
    <text evidence="10">Part of the binding-protein-dependent transport system for phosphate; probably responsible for the translocation of the substrate across the membrane.</text>
</comment>
<evidence type="ECO:0000256" key="1">
    <source>
        <dbReference type="ARBA" id="ARBA00004651"/>
    </source>
</evidence>
<keyword evidence="8 9" id="KW-0472">Membrane</keyword>
<comment type="subcellular location">
    <subcellularLocation>
        <location evidence="1 9">Cell membrane</location>
        <topology evidence="1 9">Multi-pass membrane protein</topology>
    </subcellularLocation>
</comment>
<sequence length="318" mass="34205">MATSVDKATGMSYKQSEFSRFVDTSFKWLTTIFAVGVGVTLMAIAFQVGVQAIPAIQQFGLGFIFTSRWNPVEDIFGAWTQIYGTLVTSFLALLLAVPVGVGVAIVLSEDFLPPRVQKPLVFMVELLAAIPSVIYGLWGIFVLAPFLQGPMTWLYQNFKWIPLFSTPPTGRGIYIASIVLAIMILPIIAAISRDSLVGVSPDLRQAAYGLGATRWETLFQVIIPTAISGIIGGVMLGLGRAMGETMAVTMLIGNSSNPSPSLFAQGSTISALLANQFAEASGLQVSSLMYAALILFGLTLLVNVFAELLVRRVEIKKI</sequence>
<dbReference type="NCBIfam" id="TIGR02138">
    <property type="entry name" value="phosphate_pstC"/>
    <property type="match status" value="1"/>
</dbReference>
<keyword evidence="4 10" id="KW-1003">Cell membrane</keyword>
<evidence type="ECO:0000256" key="3">
    <source>
        <dbReference type="ARBA" id="ARBA00022448"/>
    </source>
</evidence>
<feature type="transmembrane region" description="Helical" evidence="9">
    <location>
        <begin position="173"/>
        <end position="196"/>
    </location>
</feature>
<dbReference type="PROSITE" id="PS50928">
    <property type="entry name" value="ABC_TM1"/>
    <property type="match status" value="1"/>
</dbReference>
<dbReference type="CDD" id="cd06261">
    <property type="entry name" value="TM_PBP2"/>
    <property type="match status" value="1"/>
</dbReference>
<protein>
    <recommendedName>
        <fullName evidence="10">Phosphate transport system permease protein</fullName>
    </recommendedName>
</protein>
<keyword evidence="3 9" id="KW-0813">Transport</keyword>
<dbReference type="GO" id="GO:0005315">
    <property type="term" value="F:phosphate transmembrane transporter activity"/>
    <property type="evidence" value="ECO:0007669"/>
    <property type="project" value="InterPro"/>
</dbReference>
<dbReference type="InterPro" id="IPR000515">
    <property type="entry name" value="MetI-like"/>
</dbReference>
<feature type="transmembrane region" description="Helical" evidence="9">
    <location>
        <begin position="120"/>
        <end position="147"/>
    </location>
</feature>
<evidence type="ECO:0000256" key="2">
    <source>
        <dbReference type="ARBA" id="ARBA00007069"/>
    </source>
</evidence>